<gene>
    <name evidence="2" type="ORF">BDY17DRAFT_8400</name>
</gene>
<evidence type="ECO:0000259" key="1">
    <source>
        <dbReference type="Pfam" id="PF00611"/>
    </source>
</evidence>
<dbReference type="InterPro" id="IPR001060">
    <property type="entry name" value="FCH_dom"/>
</dbReference>
<keyword evidence="3" id="KW-1185">Reference proteome</keyword>
<dbReference type="Gene3D" id="1.20.1270.60">
    <property type="entry name" value="Arfaptin homology (AH) domain/BAR domain"/>
    <property type="match status" value="1"/>
</dbReference>
<dbReference type="OrthoDB" id="331602at2759"/>
<dbReference type="Pfam" id="PF00611">
    <property type="entry name" value="FCH"/>
    <property type="match status" value="1"/>
</dbReference>
<evidence type="ECO:0000313" key="2">
    <source>
        <dbReference type="EMBL" id="KAF2487295.1"/>
    </source>
</evidence>
<reference evidence="2" key="1">
    <citation type="journal article" date="2020" name="Stud. Mycol.">
        <title>101 Dothideomycetes genomes: a test case for predicting lifestyles and emergence of pathogens.</title>
        <authorList>
            <person name="Haridas S."/>
            <person name="Albert R."/>
            <person name="Binder M."/>
            <person name="Bloem J."/>
            <person name="Labutti K."/>
            <person name="Salamov A."/>
            <person name="Andreopoulos B."/>
            <person name="Baker S."/>
            <person name="Barry K."/>
            <person name="Bills G."/>
            <person name="Bluhm B."/>
            <person name="Cannon C."/>
            <person name="Castanera R."/>
            <person name="Culley D."/>
            <person name="Daum C."/>
            <person name="Ezra D."/>
            <person name="Gonzalez J."/>
            <person name="Henrissat B."/>
            <person name="Kuo A."/>
            <person name="Liang C."/>
            <person name="Lipzen A."/>
            <person name="Lutzoni F."/>
            <person name="Magnuson J."/>
            <person name="Mondo S."/>
            <person name="Nolan M."/>
            <person name="Ohm R."/>
            <person name="Pangilinan J."/>
            <person name="Park H.-J."/>
            <person name="Ramirez L."/>
            <person name="Alfaro M."/>
            <person name="Sun H."/>
            <person name="Tritt A."/>
            <person name="Yoshinaga Y."/>
            <person name="Zwiers L.-H."/>
            <person name="Turgeon B."/>
            <person name="Goodwin S."/>
            <person name="Spatafora J."/>
            <person name="Crous P."/>
            <person name="Grigoriev I."/>
        </authorList>
    </citation>
    <scope>NUCLEOTIDE SEQUENCE</scope>
    <source>
        <strain evidence="2">CBS 113389</strain>
    </source>
</reference>
<evidence type="ECO:0000313" key="3">
    <source>
        <dbReference type="Proteomes" id="UP000799767"/>
    </source>
</evidence>
<accession>A0A6A6Q4R5</accession>
<dbReference type="RefSeq" id="XP_033593864.1">
    <property type="nucleotide sequence ID" value="XM_033738755.1"/>
</dbReference>
<dbReference type="AlphaFoldDB" id="A0A6A6Q4R5"/>
<organism evidence="2 3">
    <name type="scientific">Neohortaea acidophila</name>
    <dbReference type="NCBI Taxonomy" id="245834"/>
    <lineage>
        <taxon>Eukaryota</taxon>
        <taxon>Fungi</taxon>
        <taxon>Dikarya</taxon>
        <taxon>Ascomycota</taxon>
        <taxon>Pezizomycotina</taxon>
        <taxon>Dothideomycetes</taxon>
        <taxon>Dothideomycetidae</taxon>
        <taxon>Mycosphaerellales</taxon>
        <taxon>Teratosphaeriaceae</taxon>
        <taxon>Neohortaea</taxon>
    </lineage>
</organism>
<dbReference type="SUPFAM" id="SSF103657">
    <property type="entry name" value="BAR/IMD domain-like"/>
    <property type="match status" value="1"/>
</dbReference>
<dbReference type="GeneID" id="54479756"/>
<feature type="domain" description="FCH" evidence="1">
    <location>
        <begin position="22"/>
        <end position="66"/>
    </location>
</feature>
<proteinExistence type="predicted"/>
<dbReference type="EMBL" id="MU001631">
    <property type="protein sequence ID" value="KAF2487295.1"/>
    <property type="molecule type" value="Genomic_DNA"/>
</dbReference>
<protein>
    <recommendedName>
        <fullName evidence="1">FCH domain-containing protein</fullName>
    </recommendedName>
</protein>
<dbReference type="Proteomes" id="UP000799767">
    <property type="component" value="Unassembled WGS sequence"/>
</dbReference>
<dbReference type="InterPro" id="IPR027267">
    <property type="entry name" value="AH/BAR_dom_sf"/>
</dbReference>
<sequence>MAAPDVSDYPAIVAQVQPPHAVAILNDRVYQIGRLNSVVVEWLKERRRLEEQYSEGLKRLARRNLEGLDLG</sequence>
<name>A0A6A6Q4R5_9PEZI</name>